<evidence type="ECO:0000313" key="2">
    <source>
        <dbReference type="Proteomes" id="UP000006180"/>
    </source>
</evidence>
<proteinExistence type="predicted"/>
<dbReference type="HOGENOM" id="CLU_2939325_0_0_5"/>
<dbReference type="EMBL" id="CP003563">
    <property type="protein sequence ID" value="AFL53382.1"/>
    <property type="molecule type" value="Genomic_DNA"/>
</dbReference>
<evidence type="ECO:0000313" key="1">
    <source>
        <dbReference type="EMBL" id="AFL53382.1"/>
    </source>
</evidence>
<gene>
    <name evidence="1" type="ORF">USDA257_c48470</name>
</gene>
<name>I3XBX6_SINF2</name>
<dbReference type="AlphaFoldDB" id="I3XBX6"/>
<dbReference type="Proteomes" id="UP000006180">
    <property type="component" value="Chromosome"/>
</dbReference>
<dbReference type="PATRIC" id="fig|1185652.3.peg.5025"/>
<protein>
    <submittedName>
        <fullName evidence="1">Uncharacterized protein</fullName>
    </submittedName>
</protein>
<sequence length="60" mass="6985">MEIVMQMKQQTLILNIADIEVYSEEQTFEELAEQFPDDPFLCSQHFRMTAALGSVSFRAR</sequence>
<reference evidence="1 2" key="1">
    <citation type="journal article" date="2012" name="J. Bacteriol.">
        <title>Complete genome sequence of the broad-host-range strain Sinorhizobium fredii USDA257.</title>
        <authorList>
            <person name="Schuldes J."/>
            <person name="Rodriguez Orbegoso M."/>
            <person name="Schmeisser C."/>
            <person name="Krishnan H.B."/>
            <person name="Daniel R."/>
            <person name="Streit W.R."/>
        </authorList>
    </citation>
    <scope>NUCLEOTIDE SEQUENCE [LARGE SCALE GENOMIC DNA]</scope>
    <source>
        <strain evidence="1 2">USDA 257</strain>
    </source>
</reference>
<accession>I3XBX6</accession>
<dbReference type="KEGG" id="sfd:USDA257_c48470"/>
<organism evidence="1 2">
    <name type="scientific">Sinorhizobium fredii (strain USDA 257)</name>
    <dbReference type="NCBI Taxonomy" id="1185652"/>
    <lineage>
        <taxon>Bacteria</taxon>
        <taxon>Pseudomonadati</taxon>
        <taxon>Pseudomonadota</taxon>
        <taxon>Alphaproteobacteria</taxon>
        <taxon>Hyphomicrobiales</taxon>
        <taxon>Rhizobiaceae</taxon>
        <taxon>Sinorhizobium/Ensifer group</taxon>
        <taxon>Sinorhizobium</taxon>
    </lineage>
</organism>